<dbReference type="Gene3D" id="1.25.40.20">
    <property type="entry name" value="Ankyrin repeat-containing domain"/>
    <property type="match status" value="2"/>
</dbReference>
<feature type="repeat" description="ANK" evidence="4">
    <location>
        <begin position="52"/>
        <end position="84"/>
    </location>
</feature>
<feature type="repeat" description="ANK" evidence="4">
    <location>
        <begin position="19"/>
        <end position="51"/>
    </location>
</feature>
<dbReference type="InterPro" id="IPR036770">
    <property type="entry name" value="Ankyrin_rpt-contain_sf"/>
</dbReference>
<keyword evidence="3 4" id="KW-0040">ANK repeat</keyword>
<reference evidence="6" key="1">
    <citation type="submission" date="2020-04" db="EMBL/GenBank/DDBJ databases">
        <title>Analysis of mating type loci in Filobasidium floriforme.</title>
        <authorList>
            <person name="Nowrousian M."/>
        </authorList>
    </citation>
    <scope>NUCLEOTIDE SEQUENCE</scope>
    <source>
        <strain evidence="6">CBS 6242</strain>
    </source>
</reference>
<proteinExistence type="predicted"/>
<dbReference type="InterPro" id="IPR002110">
    <property type="entry name" value="Ankyrin_rpt"/>
</dbReference>
<keyword evidence="7" id="KW-1185">Reference proteome</keyword>
<evidence type="ECO:0000313" key="6">
    <source>
        <dbReference type="EMBL" id="KAG7531768.1"/>
    </source>
</evidence>
<dbReference type="OrthoDB" id="6781668at2759"/>
<accession>A0A8K0NQ60</accession>
<feature type="transmembrane region" description="Helical" evidence="5">
    <location>
        <begin position="188"/>
        <end position="209"/>
    </location>
</feature>
<dbReference type="PROSITE" id="PS50297">
    <property type="entry name" value="ANK_REP_REGION"/>
    <property type="match status" value="2"/>
</dbReference>
<dbReference type="Proteomes" id="UP000812966">
    <property type="component" value="Unassembled WGS sequence"/>
</dbReference>
<dbReference type="Pfam" id="PF12796">
    <property type="entry name" value="Ank_2"/>
    <property type="match status" value="1"/>
</dbReference>
<keyword evidence="5" id="KW-0472">Membrane</keyword>
<feature type="transmembrane region" description="Helical" evidence="5">
    <location>
        <begin position="149"/>
        <end position="168"/>
    </location>
</feature>
<organism evidence="6 7">
    <name type="scientific">Filobasidium floriforme</name>
    <dbReference type="NCBI Taxonomy" id="5210"/>
    <lineage>
        <taxon>Eukaryota</taxon>
        <taxon>Fungi</taxon>
        <taxon>Dikarya</taxon>
        <taxon>Basidiomycota</taxon>
        <taxon>Agaricomycotina</taxon>
        <taxon>Tremellomycetes</taxon>
        <taxon>Filobasidiales</taxon>
        <taxon>Filobasidiaceae</taxon>
        <taxon>Filobasidium</taxon>
    </lineage>
</organism>
<evidence type="ECO:0000256" key="1">
    <source>
        <dbReference type="ARBA" id="ARBA00012210"/>
    </source>
</evidence>
<evidence type="ECO:0000313" key="7">
    <source>
        <dbReference type="Proteomes" id="UP000812966"/>
    </source>
</evidence>
<gene>
    <name evidence="6" type="ORF">FFLO_04137</name>
</gene>
<evidence type="ECO:0000256" key="4">
    <source>
        <dbReference type="PROSITE-ProRule" id="PRU00023"/>
    </source>
</evidence>
<dbReference type="EMBL" id="JABELV010000083">
    <property type="protein sequence ID" value="KAG7531768.1"/>
    <property type="molecule type" value="Genomic_DNA"/>
</dbReference>
<keyword evidence="5" id="KW-0812">Transmembrane</keyword>
<evidence type="ECO:0000256" key="3">
    <source>
        <dbReference type="ARBA" id="ARBA00023043"/>
    </source>
</evidence>
<dbReference type="GO" id="GO:0019706">
    <property type="term" value="F:protein-cysteine S-palmitoyltransferase activity"/>
    <property type="evidence" value="ECO:0007669"/>
    <property type="project" value="UniProtKB-EC"/>
</dbReference>
<keyword evidence="5" id="KW-1133">Transmembrane helix</keyword>
<dbReference type="AlphaFoldDB" id="A0A8K0NQ60"/>
<dbReference type="PANTHER" id="PTHR24161">
    <property type="entry name" value="ANK_REP_REGION DOMAIN-CONTAINING PROTEIN-RELATED"/>
    <property type="match status" value="1"/>
</dbReference>
<dbReference type="PROSITE" id="PS50088">
    <property type="entry name" value="ANK_REPEAT"/>
    <property type="match status" value="2"/>
</dbReference>
<dbReference type="SUPFAM" id="SSF48403">
    <property type="entry name" value="Ankyrin repeat"/>
    <property type="match status" value="1"/>
</dbReference>
<dbReference type="SMART" id="SM00248">
    <property type="entry name" value="ANK"/>
    <property type="match status" value="2"/>
</dbReference>
<sequence length="234" mass="25706">MPLLYLLRQPIGVDDRDTDGHTSLMWAAWQGDALSIDLLLKHGASLNARDAAQLTPLHWAAVKGSRACISRLLRAGAALDAKEDNGKTPADMAAELKAIGPWRGALEDAGFDDLGRKRIPAMSEANQNKLIWLSPVLSFGLSFSAFARFPVYCGIPVAIAIFFVQHHLITKTLLKTRGFGDGVTKSPYFAAIIAGSFFHVALCWIVLLLRGNWSFNRYDVSHSPRAHQLILLCR</sequence>
<comment type="caution">
    <text evidence="6">The sequence shown here is derived from an EMBL/GenBank/DDBJ whole genome shotgun (WGS) entry which is preliminary data.</text>
</comment>
<evidence type="ECO:0000256" key="2">
    <source>
        <dbReference type="ARBA" id="ARBA00022737"/>
    </source>
</evidence>
<protein>
    <recommendedName>
        <fullName evidence="1">protein S-acyltransferase</fullName>
        <ecNumber evidence="1">2.3.1.225</ecNumber>
    </recommendedName>
</protein>
<dbReference type="PANTHER" id="PTHR24161:SF85">
    <property type="entry name" value="PALMITOYLTRANSFERASE HIP14"/>
    <property type="match status" value="1"/>
</dbReference>
<evidence type="ECO:0000256" key="5">
    <source>
        <dbReference type="SAM" id="Phobius"/>
    </source>
</evidence>
<name>A0A8K0NQ60_9TREE</name>
<keyword evidence="2" id="KW-0677">Repeat</keyword>
<dbReference type="EC" id="2.3.1.225" evidence="1"/>